<dbReference type="InterPro" id="IPR050570">
    <property type="entry name" value="Cell_wall_metabolism_enzyme"/>
</dbReference>
<evidence type="ECO:0000256" key="2">
    <source>
        <dbReference type="SAM" id="MobiDB-lite"/>
    </source>
</evidence>
<dbReference type="Gene3D" id="2.70.70.10">
    <property type="entry name" value="Glucose Permease (Domain IIA)"/>
    <property type="match status" value="1"/>
</dbReference>
<dbReference type="EMBL" id="VBOS01000239">
    <property type="protein sequence ID" value="TMQ54959.1"/>
    <property type="molecule type" value="Genomic_DNA"/>
</dbReference>
<proteinExistence type="predicted"/>
<dbReference type="CDD" id="cd12797">
    <property type="entry name" value="M23_peptidase"/>
    <property type="match status" value="1"/>
</dbReference>
<dbReference type="InterPro" id="IPR016047">
    <property type="entry name" value="M23ase_b-sheet_dom"/>
</dbReference>
<name>A0A538SUA5_UNCEI</name>
<dbReference type="PANTHER" id="PTHR21666">
    <property type="entry name" value="PEPTIDASE-RELATED"/>
    <property type="match status" value="1"/>
</dbReference>
<dbReference type="Proteomes" id="UP000317716">
    <property type="component" value="Unassembled WGS sequence"/>
</dbReference>
<evidence type="ECO:0000259" key="4">
    <source>
        <dbReference type="Pfam" id="PF01551"/>
    </source>
</evidence>
<organism evidence="5 6">
    <name type="scientific">Eiseniibacteriota bacterium</name>
    <dbReference type="NCBI Taxonomy" id="2212470"/>
    <lineage>
        <taxon>Bacteria</taxon>
        <taxon>Candidatus Eiseniibacteriota</taxon>
    </lineage>
</organism>
<dbReference type="PANTHER" id="PTHR21666:SF289">
    <property type="entry name" value="L-ALA--D-GLU ENDOPEPTIDASE"/>
    <property type="match status" value="1"/>
</dbReference>
<gene>
    <name evidence="5" type="ORF">E6K72_07075</name>
</gene>
<reference evidence="5 6" key="1">
    <citation type="journal article" date="2019" name="Nat. Microbiol.">
        <title>Mediterranean grassland soil C-N compound turnover is dependent on rainfall and depth, and is mediated by genomically divergent microorganisms.</title>
        <authorList>
            <person name="Diamond S."/>
            <person name="Andeer P.F."/>
            <person name="Li Z."/>
            <person name="Crits-Christoph A."/>
            <person name="Burstein D."/>
            <person name="Anantharaman K."/>
            <person name="Lane K.R."/>
            <person name="Thomas B.C."/>
            <person name="Pan C."/>
            <person name="Northen T.R."/>
            <person name="Banfield J.F."/>
        </authorList>
    </citation>
    <scope>NUCLEOTIDE SEQUENCE [LARGE SCALE GENOMIC DNA]</scope>
    <source>
        <strain evidence="5">WS_2</strain>
    </source>
</reference>
<sequence length="370" mass="39500">MQLRPACSLAVILALAAPIAARGQAPAGSQRPALLPAWVGDHPRFGWSGAWLFPVGDPYEIGSPGPKGSPAYRINRCIGEPEDGGGRHTGADLSCGYGGDVVRAAGNGLVVRAEAHGWNGGYGRHIVIAHRLVDGGLVYSVYAHLADQSLRVKKGQLVAAGQPIGRVGRSGRATSEHLHFEVRLAEGRDEPWQDAEVLDPITFVSEQDRADTTLDRATWWHMLARAARQSRDEFPDETEGVRQMLIGEGVIEATDTTSAAQCLSWGDLAQDMRRLKKVGLMVARPPFSPAEHRALCEREFAVPRPTQALDPLAGRKGAPLVGQACIVLADLAGSWESAKKAKPGPTEPAHQPPPATRGVQAGREVDASPH</sequence>
<dbReference type="Pfam" id="PF01551">
    <property type="entry name" value="Peptidase_M23"/>
    <property type="match status" value="1"/>
</dbReference>
<dbReference type="SUPFAM" id="SSF51261">
    <property type="entry name" value="Duplicated hybrid motif"/>
    <property type="match status" value="1"/>
</dbReference>
<feature type="chain" id="PRO_5021932885" evidence="3">
    <location>
        <begin position="28"/>
        <end position="370"/>
    </location>
</feature>
<feature type="region of interest" description="Disordered" evidence="2">
    <location>
        <begin position="337"/>
        <end position="370"/>
    </location>
</feature>
<keyword evidence="1 3" id="KW-0732">Signal</keyword>
<feature type="signal peptide" evidence="3">
    <location>
        <begin position="1"/>
        <end position="27"/>
    </location>
</feature>
<protein>
    <submittedName>
        <fullName evidence="5">M23 family metallopeptidase</fullName>
    </submittedName>
</protein>
<dbReference type="InterPro" id="IPR011055">
    <property type="entry name" value="Dup_hybrid_motif"/>
</dbReference>
<comment type="caution">
    <text evidence="5">The sequence shown here is derived from an EMBL/GenBank/DDBJ whole genome shotgun (WGS) entry which is preliminary data.</text>
</comment>
<evidence type="ECO:0000256" key="1">
    <source>
        <dbReference type="ARBA" id="ARBA00022729"/>
    </source>
</evidence>
<dbReference type="AlphaFoldDB" id="A0A538SUA5"/>
<evidence type="ECO:0000313" key="6">
    <source>
        <dbReference type="Proteomes" id="UP000317716"/>
    </source>
</evidence>
<dbReference type="GO" id="GO:0004222">
    <property type="term" value="F:metalloendopeptidase activity"/>
    <property type="evidence" value="ECO:0007669"/>
    <property type="project" value="TreeGrafter"/>
</dbReference>
<evidence type="ECO:0000313" key="5">
    <source>
        <dbReference type="EMBL" id="TMQ54959.1"/>
    </source>
</evidence>
<evidence type="ECO:0000256" key="3">
    <source>
        <dbReference type="SAM" id="SignalP"/>
    </source>
</evidence>
<accession>A0A538SUA5</accession>
<feature type="domain" description="M23ase beta-sheet core" evidence="4">
    <location>
        <begin position="87"/>
        <end position="185"/>
    </location>
</feature>